<evidence type="ECO:0000313" key="4">
    <source>
        <dbReference type="Proteomes" id="UP001501265"/>
    </source>
</evidence>
<dbReference type="EMBL" id="BAABIG010000021">
    <property type="protein sequence ID" value="GAA4795224.1"/>
    <property type="molecule type" value="Genomic_DNA"/>
</dbReference>
<evidence type="ECO:0000256" key="2">
    <source>
        <dbReference type="SAM" id="Phobius"/>
    </source>
</evidence>
<reference evidence="4" key="1">
    <citation type="journal article" date="2019" name="Int. J. Syst. Evol. Microbiol.">
        <title>The Global Catalogue of Microorganisms (GCM) 10K type strain sequencing project: providing services to taxonomists for standard genome sequencing and annotation.</title>
        <authorList>
            <consortium name="The Broad Institute Genomics Platform"/>
            <consortium name="The Broad Institute Genome Sequencing Center for Infectious Disease"/>
            <person name="Wu L."/>
            <person name="Ma J."/>
        </authorList>
    </citation>
    <scope>NUCLEOTIDE SEQUENCE [LARGE SCALE GENOMIC DNA]</scope>
    <source>
        <strain evidence="4">JCM 18081</strain>
    </source>
</reference>
<feature type="region of interest" description="Disordered" evidence="1">
    <location>
        <begin position="68"/>
        <end position="101"/>
    </location>
</feature>
<comment type="caution">
    <text evidence="3">The sequence shown here is derived from an EMBL/GenBank/DDBJ whole genome shotgun (WGS) entry which is preliminary data.</text>
</comment>
<feature type="transmembrane region" description="Helical" evidence="2">
    <location>
        <begin position="9"/>
        <end position="27"/>
    </location>
</feature>
<feature type="transmembrane region" description="Helical" evidence="2">
    <location>
        <begin position="33"/>
        <end position="51"/>
    </location>
</feature>
<keyword evidence="4" id="KW-1185">Reference proteome</keyword>
<keyword evidence="2" id="KW-0472">Membrane</keyword>
<evidence type="ECO:0000313" key="3">
    <source>
        <dbReference type="EMBL" id="GAA4795224.1"/>
    </source>
</evidence>
<name>A0ABP9BGP2_9ACTN</name>
<feature type="compositionally biased region" description="Low complexity" evidence="1">
    <location>
        <begin position="86"/>
        <end position="101"/>
    </location>
</feature>
<gene>
    <name evidence="3" type="ORF">GCM10023220_22030</name>
</gene>
<evidence type="ECO:0000256" key="1">
    <source>
        <dbReference type="SAM" id="MobiDB-lite"/>
    </source>
</evidence>
<proteinExistence type="predicted"/>
<organism evidence="3 4">
    <name type="scientific">Streptomyces ziwulingensis</name>
    <dbReference type="NCBI Taxonomy" id="1045501"/>
    <lineage>
        <taxon>Bacteria</taxon>
        <taxon>Bacillati</taxon>
        <taxon>Actinomycetota</taxon>
        <taxon>Actinomycetes</taxon>
        <taxon>Kitasatosporales</taxon>
        <taxon>Streptomycetaceae</taxon>
        <taxon>Streptomyces</taxon>
    </lineage>
</organism>
<keyword evidence="2" id="KW-1133">Transmembrane helix</keyword>
<accession>A0ABP9BGP2</accession>
<sequence length="126" mass="12411">MRIFRHRGAAGAAYGGFGIAYGGLGVAYGGFGIAYGGLGVAYGGLGVAYHGRRRRGVALRRTVDILLSSSEPAPGGRTRTRDRPARPSASSARPCPSGAGGPCAAAAGVSCVEGFGALSVGAAPTD</sequence>
<protein>
    <submittedName>
        <fullName evidence="3">Uncharacterized protein</fullName>
    </submittedName>
</protein>
<dbReference type="Proteomes" id="UP001501265">
    <property type="component" value="Unassembled WGS sequence"/>
</dbReference>
<keyword evidence="2" id="KW-0812">Transmembrane</keyword>